<organism evidence="1 2">
    <name type="scientific">Trachymyrmex septentrionalis</name>
    <dbReference type="NCBI Taxonomy" id="34720"/>
    <lineage>
        <taxon>Eukaryota</taxon>
        <taxon>Metazoa</taxon>
        <taxon>Ecdysozoa</taxon>
        <taxon>Arthropoda</taxon>
        <taxon>Hexapoda</taxon>
        <taxon>Insecta</taxon>
        <taxon>Pterygota</taxon>
        <taxon>Neoptera</taxon>
        <taxon>Endopterygota</taxon>
        <taxon>Hymenoptera</taxon>
        <taxon>Apocrita</taxon>
        <taxon>Aculeata</taxon>
        <taxon>Formicoidea</taxon>
        <taxon>Formicidae</taxon>
        <taxon>Myrmicinae</taxon>
        <taxon>Trachymyrmex</taxon>
    </lineage>
</organism>
<gene>
    <name evidence="1" type="ORF">ALC56_04686</name>
</gene>
<evidence type="ECO:0000313" key="2">
    <source>
        <dbReference type="Proteomes" id="UP000078541"/>
    </source>
</evidence>
<accession>A0A151JYA8</accession>
<dbReference type="EMBL" id="KQ981510">
    <property type="protein sequence ID" value="KYN40918.1"/>
    <property type="molecule type" value="Genomic_DNA"/>
</dbReference>
<sequence length="100" mass="11504">FYQSSIIVQGLLINDISDKKDLPNIKCIPLCFILILTKKRLHQSTTNRGPAHPTISFFYILCSIEKCHNYAVMYHAKVIKSFNCACFSTYSEYCNQIPVH</sequence>
<keyword evidence="2" id="KW-1185">Reference proteome</keyword>
<name>A0A151JYA8_9HYME</name>
<proteinExistence type="predicted"/>
<dbReference type="AlphaFoldDB" id="A0A151JYA8"/>
<reference evidence="1 2" key="1">
    <citation type="submission" date="2016-03" db="EMBL/GenBank/DDBJ databases">
        <title>Trachymyrmex septentrionalis WGS genome.</title>
        <authorList>
            <person name="Nygaard S."/>
            <person name="Hu H."/>
            <person name="Boomsma J."/>
            <person name="Zhang G."/>
        </authorList>
    </citation>
    <scope>NUCLEOTIDE SEQUENCE [LARGE SCALE GENOMIC DNA]</scope>
    <source>
        <strain evidence="1">Tsep2-gDNA-1</strain>
        <tissue evidence="1">Whole body</tissue>
    </source>
</reference>
<dbReference type="Proteomes" id="UP000078541">
    <property type="component" value="Unassembled WGS sequence"/>
</dbReference>
<protein>
    <submittedName>
        <fullName evidence="1">Uncharacterized protein</fullName>
    </submittedName>
</protein>
<evidence type="ECO:0000313" key="1">
    <source>
        <dbReference type="EMBL" id="KYN40918.1"/>
    </source>
</evidence>
<feature type="non-terminal residue" evidence="1">
    <location>
        <position position="1"/>
    </location>
</feature>